<gene>
    <name evidence="7" type="ORF">I4J89_45265</name>
</gene>
<evidence type="ECO:0000259" key="6">
    <source>
        <dbReference type="PROSITE" id="PS50893"/>
    </source>
</evidence>
<keyword evidence="8" id="KW-1185">Reference proteome</keyword>
<keyword evidence="2" id="KW-0813">Transport</keyword>
<dbReference type="EMBL" id="JADQTO010000042">
    <property type="protein sequence ID" value="MBG0568654.1"/>
    <property type="molecule type" value="Genomic_DNA"/>
</dbReference>
<dbReference type="PANTHER" id="PTHR43335:SF2">
    <property type="entry name" value="ABC TRANSPORTER, ATP-BINDING PROTEIN"/>
    <property type="match status" value="1"/>
</dbReference>
<dbReference type="PROSITE" id="PS00211">
    <property type="entry name" value="ABC_TRANSPORTER_1"/>
    <property type="match status" value="1"/>
</dbReference>
<dbReference type="RefSeq" id="WP_196420425.1">
    <property type="nucleotide sequence ID" value="NZ_JADQTO010000042.1"/>
</dbReference>
<dbReference type="GO" id="GO:0016887">
    <property type="term" value="F:ATP hydrolysis activity"/>
    <property type="evidence" value="ECO:0007669"/>
    <property type="project" value="InterPro"/>
</dbReference>
<sequence>MQVVATGADLGQRYGRIWALQNLTIEIPTGVTVLLGPNGAGKTTLLDIVVTLRPPAAGAVSVLGVPATTGSDVREIRRRTGYLPQHFGYYRSFTLQEFVEYAAWLKGVPSRNLSAAATDAIARVDLAARSRSKMGALSGGMLRRAGIAQAIAHRPEFVVLDEPAVGLDPTQRIRFRALIRQLAADGASFLVSTHMVEDVRATADHVVVLSDGRAVFTGTSDELEQRGSDTDLGDTSLERGYSNVLGPSRRT</sequence>
<evidence type="ECO:0000256" key="2">
    <source>
        <dbReference type="ARBA" id="ARBA00022448"/>
    </source>
</evidence>
<organism evidence="7 8">
    <name type="scientific">Actinoplanes aureus</name>
    <dbReference type="NCBI Taxonomy" id="2792083"/>
    <lineage>
        <taxon>Bacteria</taxon>
        <taxon>Bacillati</taxon>
        <taxon>Actinomycetota</taxon>
        <taxon>Actinomycetes</taxon>
        <taxon>Micromonosporales</taxon>
        <taxon>Micromonosporaceae</taxon>
        <taxon>Actinoplanes</taxon>
    </lineage>
</organism>
<dbReference type="InterPro" id="IPR003439">
    <property type="entry name" value="ABC_transporter-like_ATP-bd"/>
</dbReference>
<dbReference type="PROSITE" id="PS50893">
    <property type="entry name" value="ABC_TRANSPORTER_2"/>
    <property type="match status" value="1"/>
</dbReference>
<evidence type="ECO:0000256" key="1">
    <source>
        <dbReference type="ARBA" id="ARBA00005417"/>
    </source>
</evidence>
<protein>
    <submittedName>
        <fullName evidence="7">ATP-binding cassette domain-containing protein</fullName>
    </submittedName>
</protein>
<dbReference type="InterPro" id="IPR027417">
    <property type="entry name" value="P-loop_NTPase"/>
</dbReference>
<keyword evidence="3" id="KW-0547">Nucleotide-binding</keyword>
<keyword evidence="4 7" id="KW-0067">ATP-binding</keyword>
<proteinExistence type="inferred from homology"/>
<feature type="domain" description="ABC transporter" evidence="6">
    <location>
        <begin position="5"/>
        <end position="236"/>
    </location>
</feature>
<evidence type="ECO:0000313" key="8">
    <source>
        <dbReference type="Proteomes" id="UP000598146"/>
    </source>
</evidence>
<dbReference type="Pfam" id="PF00005">
    <property type="entry name" value="ABC_tran"/>
    <property type="match status" value="1"/>
</dbReference>
<name>A0A931CHD5_9ACTN</name>
<dbReference type="Gene3D" id="3.40.50.300">
    <property type="entry name" value="P-loop containing nucleotide triphosphate hydrolases"/>
    <property type="match status" value="1"/>
</dbReference>
<comment type="similarity">
    <text evidence="1">Belongs to the ABC transporter superfamily.</text>
</comment>
<comment type="caution">
    <text evidence="7">The sequence shown here is derived from an EMBL/GenBank/DDBJ whole genome shotgun (WGS) entry which is preliminary data.</text>
</comment>
<dbReference type="AlphaFoldDB" id="A0A931CHD5"/>
<evidence type="ECO:0000256" key="5">
    <source>
        <dbReference type="SAM" id="MobiDB-lite"/>
    </source>
</evidence>
<accession>A0A931CHD5</accession>
<dbReference type="InterPro" id="IPR017871">
    <property type="entry name" value="ABC_transporter-like_CS"/>
</dbReference>
<evidence type="ECO:0000256" key="4">
    <source>
        <dbReference type="ARBA" id="ARBA00022840"/>
    </source>
</evidence>
<reference evidence="7" key="1">
    <citation type="submission" date="2020-11" db="EMBL/GenBank/DDBJ databases">
        <title>Isolation and identification of active actinomycetes.</title>
        <authorList>
            <person name="Sun X."/>
        </authorList>
    </citation>
    <scope>NUCLEOTIDE SEQUENCE</scope>
    <source>
        <strain evidence="7">NEAU-A11</strain>
    </source>
</reference>
<evidence type="ECO:0000256" key="3">
    <source>
        <dbReference type="ARBA" id="ARBA00022741"/>
    </source>
</evidence>
<dbReference type="GO" id="GO:0005524">
    <property type="term" value="F:ATP binding"/>
    <property type="evidence" value="ECO:0007669"/>
    <property type="project" value="UniProtKB-KW"/>
</dbReference>
<dbReference type="InterPro" id="IPR003593">
    <property type="entry name" value="AAA+_ATPase"/>
</dbReference>
<dbReference type="PANTHER" id="PTHR43335">
    <property type="entry name" value="ABC TRANSPORTER, ATP-BINDING PROTEIN"/>
    <property type="match status" value="1"/>
</dbReference>
<dbReference type="Proteomes" id="UP000598146">
    <property type="component" value="Unassembled WGS sequence"/>
</dbReference>
<dbReference type="SUPFAM" id="SSF52540">
    <property type="entry name" value="P-loop containing nucleoside triphosphate hydrolases"/>
    <property type="match status" value="1"/>
</dbReference>
<dbReference type="SMART" id="SM00382">
    <property type="entry name" value="AAA"/>
    <property type="match status" value="1"/>
</dbReference>
<feature type="region of interest" description="Disordered" evidence="5">
    <location>
        <begin position="220"/>
        <end position="251"/>
    </location>
</feature>
<evidence type="ECO:0000313" key="7">
    <source>
        <dbReference type="EMBL" id="MBG0568654.1"/>
    </source>
</evidence>